<feature type="binding site" evidence="5">
    <location>
        <position position="6"/>
    </location>
    <ligand>
        <name>Mg(2+)</name>
        <dbReference type="ChEBI" id="CHEBI:18420"/>
    </ligand>
</feature>
<evidence type="ECO:0000256" key="4">
    <source>
        <dbReference type="ARBA" id="ARBA00022801"/>
    </source>
</evidence>
<dbReference type="SUPFAM" id="SSF88723">
    <property type="entry name" value="PIN domain-like"/>
    <property type="match status" value="1"/>
</dbReference>
<evidence type="ECO:0000313" key="8">
    <source>
        <dbReference type="Proteomes" id="UP000626210"/>
    </source>
</evidence>
<evidence type="ECO:0000256" key="1">
    <source>
        <dbReference type="ARBA" id="ARBA00022649"/>
    </source>
</evidence>
<comment type="caution">
    <text evidence="7">The sequence shown here is derived from an EMBL/GenBank/DDBJ whole genome shotgun (WGS) entry which is preliminary data.</text>
</comment>
<keyword evidence="8" id="KW-1185">Reference proteome</keyword>
<evidence type="ECO:0000256" key="3">
    <source>
        <dbReference type="ARBA" id="ARBA00022723"/>
    </source>
</evidence>
<keyword evidence="1 5" id="KW-1277">Toxin-antitoxin system</keyword>
<accession>A0ABQ3G3I3</accession>
<dbReference type="EMBL" id="BMYK01000009">
    <property type="protein sequence ID" value="GHC86871.1"/>
    <property type="molecule type" value="Genomic_DNA"/>
</dbReference>
<keyword evidence="5" id="KW-0800">Toxin</keyword>
<dbReference type="CDD" id="cd18692">
    <property type="entry name" value="PIN_VapC-like"/>
    <property type="match status" value="1"/>
</dbReference>
<dbReference type="InterPro" id="IPR022907">
    <property type="entry name" value="VapC_family"/>
</dbReference>
<dbReference type="InterPro" id="IPR029060">
    <property type="entry name" value="PIN-like_dom_sf"/>
</dbReference>
<keyword evidence="4 5" id="KW-0378">Hydrolase</keyword>
<gene>
    <name evidence="5" type="primary">vapC</name>
    <name evidence="7" type="ORF">GCM10007320_32950</name>
</gene>
<proteinExistence type="inferred from homology"/>
<evidence type="ECO:0000256" key="2">
    <source>
        <dbReference type="ARBA" id="ARBA00022722"/>
    </source>
</evidence>
<comment type="function">
    <text evidence="5">Toxic component of a toxin-antitoxin (TA) system. An RNase.</text>
</comment>
<keyword evidence="3 5" id="KW-0479">Metal-binding</keyword>
<comment type="cofactor">
    <cofactor evidence="5">
        <name>Mg(2+)</name>
        <dbReference type="ChEBI" id="CHEBI:18420"/>
    </cofactor>
</comment>
<evidence type="ECO:0000256" key="5">
    <source>
        <dbReference type="HAMAP-Rule" id="MF_00265"/>
    </source>
</evidence>
<dbReference type="RefSeq" id="WP_189688027.1">
    <property type="nucleotide sequence ID" value="NZ_BMYK01000009.1"/>
</dbReference>
<name>A0ABQ3G3I3_9BURK</name>
<dbReference type="HAMAP" id="MF_00265">
    <property type="entry name" value="VapC_Nob1"/>
    <property type="match status" value="1"/>
</dbReference>
<comment type="similarity">
    <text evidence="5">Belongs to the PINc/VapC protein family.</text>
</comment>
<sequence>MICFFDTNVLAYGYDATDATRREQALACLERTVREDTVVISTQVLHEFFHTVTRKLKPPLSAREAVEQLRHLSQFQVMGASAQSALAATALTIDHRLSWWDALILEAALRAGAERLYSEDGQHGRRFGSLEIVNPFLA</sequence>
<feature type="domain" description="PIN" evidence="6">
    <location>
        <begin position="4"/>
        <end position="122"/>
    </location>
</feature>
<evidence type="ECO:0000259" key="6">
    <source>
        <dbReference type="Pfam" id="PF01850"/>
    </source>
</evidence>
<dbReference type="EC" id="3.1.-.-" evidence="5"/>
<keyword evidence="5" id="KW-0460">Magnesium</keyword>
<protein>
    <recommendedName>
        <fullName evidence="5">Ribonuclease VapC</fullName>
        <shortName evidence="5">RNase VapC</shortName>
        <ecNumber evidence="5">3.1.-.-</ecNumber>
    </recommendedName>
    <alternativeName>
        <fullName evidence="5">Toxin VapC</fullName>
    </alternativeName>
</protein>
<dbReference type="Gene3D" id="3.40.50.1010">
    <property type="entry name" value="5'-nuclease"/>
    <property type="match status" value="1"/>
</dbReference>
<organism evidence="7 8">
    <name type="scientific">Pseudorhodoferax aquiterrae</name>
    <dbReference type="NCBI Taxonomy" id="747304"/>
    <lineage>
        <taxon>Bacteria</taxon>
        <taxon>Pseudomonadati</taxon>
        <taxon>Pseudomonadota</taxon>
        <taxon>Betaproteobacteria</taxon>
        <taxon>Burkholderiales</taxon>
        <taxon>Comamonadaceae</taxon>
    </lineage>
</organism>
<dbReference type="Pfam" id="PF01850">
    <property type="entry name" value="PIN"/>
    <property type="match status" value="1"/>
</dbReference>
<feature type="binding site" evidence="5">
    <location>
        <position position="101"/>
    </location>
    <ligand>
        <name>Mg(2+)</name>
        <dbReference type="ChEBI" id="CHEBI:18420"/>
    </ligand>
</feature>
<dbReference type="Proteomes" id="UP000626210">
    <property type="component" value="Unassembled WGS sequence"/>
</dbReference>
<keyword evidence="2 5" id="KW-0540">Nuclease</keyword>
<evidence type="ECO:0000313" key="7">
    <source>
        <dbReference type="EMBL" id="GHC86871.1"/>
    </source>
</evidence>
<dbReference type="InterPro" id="IPR002716">
    <property type="entry name" value="PIN_dom"/>
</dbReference>
<reference evidence="8" key="1">
    <citation type="journal article" date="2019" name="Int. J. Syst. Evol. Microbiol.">
        <title>The Global Catalogue of Microorganisms (GCM) 10K type strain sequencing project: providing services to taxonomists for standard genome sequencing and annotation.</title>
        <authorList>
            <consortium name="The Broad Institute Genomics Platform"/>
            <consortium name="The Broad Institute Genome Sequencing Center for Infectious Disease"/>
            <person name="Wu L."/>
            <person name="Ma J."/>
        </authorList>
    </citation>
    <scope>NUCLEOTIDE SEQUENCE [LARGE SCALE GENOMIC DNA]</scope>
    <source>
        <strain evidence="8">KCTC 23314</strain>
    </source>
</reference>